<dbReference type="InterPro" id="IPR002396">
    <property type="entry name" value="Selectin_superfamily"/>
</dbReference>
<dbReference type="Pfam" id="PF00084">
    <property type="entry name" value="Sushi"/>
    <property type="match status" value="6"/>
</dbReference>
<evidence type="ECO:0000256" key="5">
    <source>
        <dbReference type="ARBA" id="ARBA00023180"/>
    </source>
</evidence>
<accession>A0AAD7W8U0</accession>
<feature type="disulfide bond" evidence="6">
    <location>
        <begin position="292"/>
        <end position="319"/>
    </location>
</feature>
<dbReference type="InterPro" id="IPR035976">
    <property type="entry name" value="Sushi/SCR/CCP_sf"/>
</dbReference>
<keyword evidence="1 6" id="KW-0768">Sushi</keyword>
<comment type="caution">
    <text evidence="9">The sequence shown here is derived from an EMBL/GenBank/DDBJ whole genome shotgun (WGS) entry which is preliminary data.</text>
</comment>
<dbReference type="AlphaFoldDB" id="A0AAD7W8U0"/>
<feature type="disulfide bond" evidence="6">
    <location>
        <begin position="44"/>
        <end position="71"/>
    </location>
</feature>
<keyword evidence="7" id="KW-1133">Transmembrane helix</keyword>
<proteinExistence type="predicted"/>
<dbReference type="SMART" id="SM00032">
    <property type="entry name" value="CCP"/>
    <property type="match status" value="6"/>
</dbReference>
<dbReference type="PANTHER" id="PTHR19325:SF493">
    <property type="entry name" value="E-SELECTIN"/>
    <property type="match status" value="1"/>
</dbReference>
<evidence type="ECO:0000259" key="8">
    <source>
        <dbReference type="PROSITE" id="PS50923"/>
    </source>
</evidence>
<dbReference type="PRINTS" id="PR00343">
    <property type="entry name" value="SELECTIN"/>
</dbReference>
<organism evidence="9 10">
    <name type="scientific">Aldrovandia affinis</name>
    <dbReference type="NCBI Taxonomy" id="143900"/>
    <lineage>
        <taxon>Eukaryota</taxon>
        <taxon>Metazoa</taxon>
        <taxon>Chordata</taxon>
        <taxon>Craniata</taxon>
        <taxon>Vertebrata</taxon>
        <taxon>Euteleostomi</taxon>
        <taxon>Actinopterygii</taxon>
        <taxon>Neopterygii</taxon>
        <taxon>Teleostei</taxon>
        <taxon>Notacanthiformes</taxon>
        <taxon>Halosauridae</taxon>
        <taxon>Aldrovandia</taxon>
    </lineage>
</organism>
<protein>
    <recommendedName>
        <fullName evidence="8">Sushi domain-containing protein</fullName>
    </recommendedName>
</protein>
<keyword evidence="3" id="KW-0106">Calcium</keyword>
<dbReference type="CDD" id="cd00033">
    <property type="entry name" value="CCP"/>
    <property type="match status" value="6"/>
</dbReference>
<keyword evidence="10" id="KW-1185">Reference proteome</keyword>
<feature type="disulfide bond" evidence="6">
    <location>
        <begin position="230"/>
        <end position="257"/>
    </location>
</feature>
<feature type="domain" description="Sushi" evidence="8">
    <location>
        <begin position="198"/>
        <end position="259"/>
    </location>
</feature>
<feature type="disulfide bond" evidence="6">
    <location>
        <begin position="168"/>
        <end position="195"/>
    </location>
</feature>
<dbReference type="InterPro" id="IPR050350">
    <property type="entry name" value="Compl-Cell_Adhes-Reg"/>
</dbReference>
<keyword evidence="7" id="KW-0812">Transmembrane</keyword>
<keyword evidence="7" id="KW-0472">Membrane</keyword>
<keyword evidence="4 6" id="KW-1015">Disulfide bond</keyword>
<dbReference type="PANTHER" id="PTHR19325">
    <property type="entry name" value="COMPLEMENT COMPONENT-RELATED SUSHI DOMAIN-CONTAINING"/>
    <property type="match status" value="1"/>
</dbReference>
<dbReference type="PROSITE" id="PS50923">
    <property type="entry name" value="SUSHI"/>
    <property type="match status" value="6"/>
</dbReference>
<dbReference type="Proteomes" id="UP001221898">
    <property type="component" value="Unassembled WGS sequence"/>
</dbReference>
<feature type="domain" description="Sushi" evidence="8">
    <location>
        <begin position="12"/>
        <end position="73"/>
    </location>
</feature>
<evidence type="ECO:0000256" key="2">
    <source>
        <dbReference type="ARBA" id="ARBA00022737"/>
    </source>
</evidence>
<evidence type="ECO:0000256" key="3">
    <source>
        <dbReference type="ARBA" id="ARBA00022837"/>
    </source>
</evidence>
<feature type="disulfide bond" evidence="6">
    <location>
        <begin position="355"/>
        <end position="382"/>
    </location>
</feature>
<evidence type="ECO:0000256" key="4">
    <source>
        <dbReference type="ARBA" id="ARBA00023157"/>
    </source>
</evidence>
<keyword evidence="2" id="KW-0677">Repeat</keyword>
<feature type="domain" description="Sushi" evidence="8">
    <location>
        <begin position="322"/>
        <end position="384"/>
    </location>
</feature>
<dbReference type="EMBL" id="JAINUG010000216">
    <property type="protein sequence ID" value="KAJ8387149.1"/>
    <property type="molecule type" value="Genomic_DNA"/>
</dbReference>
<feature type="transmembrane region" description="Helical" evidence="7">
    <location>
        <begin position="396"/>
        <end position="418"/>
    </location>
</feature>
<dbReference type="GO" id="GO:0016020">
    <property type="term" value="C:membrane"/>
    <property type="evidence" value="ECO:0007669"/>
    <property type="project" value="InterPro"/>
</dbReference>
<name>A0AAD7W8U0_9TELE</name>
<feature type="domain" description="Sushi" evidence="8">
    <location>
        <begin position="260"/>
        <end position="321"/>
    </location>
</feature>
<reference evidence="9" key="1">
    <citation type="journal article" date="2023" name="Science">
        <title>Genome structures resolve the early diversification of teleost fishes.</title>
        <authorList>
            <person name="Parey E."/>
            <person name="Louis A."/>
            <person name="Montfort J."/>
            <person name="Bouchez O."/>
            <person name="Roques C."/>
            <person name="Iampietro C."/>
            <person name="Lluch J."/>
            <person name="Castinel A."/>
            <person name="Donnadieu C."/>
            <person name="Desvignes T."/>
            <person name="Floi Bucao C."/>
            <person name="Jouanno E."/>
            <person name="Wen M."/>
            <person name="Mejri S."/>
            <person name="Dirks R."/>
            <person name="Jansen H."/>
            <person name="Henkel C."/>
            <person name="Chen W.J."/>
            <person name="Zahm M."/>
            <person name="Cabau C."/>
            <person name="Klopp C."/>
            <person name="Thompson A.W."/>
            <person name="Robinson-Rechavi M."/>
            <person name="Braasch I."/>
            <person name="Lecointre G."/>
            <person name="Bobe J."/>
            <person name="Postlethwait J.H."/>
            <person name="Berthelot C."/>
            <person name="Roest Crollius H."/>
            <person name="Guiguen Y."/>
        </authorList>
    </citation>
    <scope>NUCLEOTIDE SEQUENCE</scope>
    <source>
        <strain evidence="9">NC1722</strain>
    </source>
</reference>
<feature type="disulfide bond" evidence="6">
    <location>
        <begin position="106"/>
        <end position="133"/>
    </location>
</feature>
<dbReference type="Gene3D" id="2.10.70.10">
    <property type="entry name" value="Complement Module, domain 1"/>
    <property type="match status" value="6"/>
</dbReference>
<evidence type="ECO:0000313" key="10">
    <source>
        <dbReference type="Proteomes" id="UP001221898"/>
    </source>
</evidence>
<dbReference type="SUPFAM" id="SSF57535">
    <property type="entry name" value="Complement control module/SCR domain"/>
    <property type="match status" value="6"/>
</dbReference>
<evidence type="ECO:0000256" key="7">
    <source>
        <dbReference type="SAM" id="Phobius"/>
    </source>
</evidence>
<keyword evidence="5" id="KW-0325">Glycoprotein</keyword>
<sequence>MWTEPPPLCQARQCLPLVAPGRGQMNCSHPHSHFSFGSRCELGCEEGFVLSGAPTLQCTESGLWSHTAPSCQARRCNTLTVPFHGSLSCYHPYEEFSFNSSCNVSCVEGFLLNGTASIQCTSLGVWTEPPPLCQARQCLPLVAPGRGQMNCSHPHSHFSFGSRCELGCEEGFVLRGAPTLQCTESGLWSHTAPSCQARRCNTLTVPFHGSLSCYHPYEKFSFNSSCSVSCVEGFLLNGTASIQCTSLGMWTEPPPLCQARQCLPLVAPGRGQMNCSHPHSHFSFGSRCELGCEEGFVLRGAPTLQCTESGLWSHTTPSCQVVHCEPLGPLPPHLAMKCYSPLGNLSFSSQCLFHCGDGSSLNGTAKMSCTSNGLWTTPLPSCTELEMTVGIGMLKYAGVGFASGASLLLLAGLGFLIVSHLSKRGKKYPLETRDITIWEEQENPAFDEASPLSPFSHRRLPRALLRWCWITCWDRAWALGCLLDCDRPRGPPRSRVTARDAT</sequence>
<evidence type="ECO:0000256" key="6">
    <source>
        <dbReference type="PROSITE-ProRule" id="PRU00302"/>
    </source>
</evidence>
<evidence type="ECO:0000256" key="1">
    <source>
        <dbReference type="ARBA" id="ARBA00022659"/>
    </source>
</evidence>
<feature type="domain" description="Sushi" evidence="8">
    <location>
        <begin position="74"/>
        <end position="135"/>
    </location>
</feature>
<dbReference type="InterPro" id="IPR000436">
    <property type="entry name" value="Sushi_SCR_CCP_dom"/>
</dbReference>
<evidence type="ECO:0000313" key="9">
    <source>
        <dbReference type="EMBL" id="KAJ8387149.1"/>
    </source>
</evidence>
<gene>
    <name evidence="9" type="ORF">AAFF_G00159610</name>
</gene>
<dbReference type="GO" id="GO:0007155">
    <property type="term" value="P:cell adhesion"/>
    <property type="evidence" value="ECO:0007669"/>
    <property type="project" value="InterPro"/>
</dbReference>
<feature type="domain" description="Sushi" evidence="8">
    <location>
        <begin position="136"/>
        <end position="197"/>
    </location>
</feature>
<dbReference type="FunFam" id="2.10.70.10:FF:000001">
    <property type="entry name" value="Selectin P"/>
    <property type="match status" value="6"/>
</dbReference>
<comment type="caution">
    <text evidence="6">Lacks conserved residue(s) required for the propagation of feature annotation.</text>
</comment>